<keyword evidence="4" id="KW-0067">ATP-binding</keyword>
<accession>A0AAV1R6G5</accession>
<keyword evidence="7" id="KW-1185">Reference proteome</keyword>
<dbReference type="EMBL" id="CAWUPB010000893">
    <property type="protein sequence ID" value="CAK7328593.1"/>
    <property type="molecule type" value="Genomic_DNA"/>
</dbReference>
<dbReference type="InterPro" id="IPR050079">
    <property type="entry name" value="DEAD_box_RNA_helicase"/>
</dbReference>
<dbReference type="GO" id="GO:0005524">
    <property type="term" value="F:ATP binding"/>
    <property type="evidence" value="ECO:0007669"/>
    <property type="project" value="UniProtKB-KW"/>
</dbReference>
<dbReference type="GO" id="GO:0005829">
    <property type="term" value="C:cytosol"/>
    <property type="evidence" value="ECO:0007669"/>
    <property type="project" value="TreeGrafter"/>
</dbReference>
<dbReference type="InterPro" id="IPR001650">
    <property type="entry name" value="Helicase_C-like"/>
</dbReference>
<evidence type="ECO:0000256" key="4">
    <source>
        <dbReference type="ARBA" id="ARBA00022840"/>
    </source>
</evidence>
<evidence type="ECO:0000256" key="2">
    <source>
        <dbReference type="ARBA" id="ARBA00022801"/>
    </source>
</evidence>
<keyword evidence="2" id="KW-0378">Hydrolase</keyword>
<dbReference type="Pfam" id="PF00271">
    <property type="entry name" value="Helicase_C"/>
    <property type="match status" value="1"/>
</dbReference>
<keyword evidence="3" id="KW-0347">Helicase</keyword>
<feature type="domain" description="Helicase C-terminal" evidence="5">
    <location>
        <begin position="99"/>
        <end position="177"/>
    </location>
</feature>
<proteinExistence type="predicted"/>
<dbReference type="InterPro" id="IPR027417">
    <property type="entry name" value="P-loop_NTPase"/>
</dbReference>
<dbReference type="SUPFAM" id="SSF52540">
    <property type="entry name" value="P-loop containing nucleoside triphosphate hydrolases"/>
    <property type="match status" value="1"/>
</dbReference>
<organism evidence="6 7">
    <name type="scientific">Dovyalis caffra</name>
    <dbReference type="NCBI Taxonomy" id="77055"/>
    <lineage>
        <taxon>Eukaryota</taxon>
        <taxon>Viridiplantae</taxon>
        <taxon>Streptophyta</taxon>
        <taxon>Embryophyta</taxon>
        <taxon>Tracheophyta</taxon>
        <taxon>Spermatophyta</taxon>
        <taxon>Magnoliopsida</taxon>
        <taxon>eudicotyledons</taxon>
        <taxon>Gunneridae</taxon>
        <taxon>Pentapetalae</taxon>
        <taxon>rosids</taxon>
        <taxon>fabids</taxon>
        <taxon>Malpighiales</taxon>
        <taxon>Salicaceae</taxon>
        <taxon>Flacourtieae</taxon>
        <taxon>Dovyalis</taxon>
    </lineage>
</organism>
<feature type="non-terminal residue" evidence="6">
    <location>
        <position position="1"/>
    </location>
</feature>
<evidence type="ECO:0000313" key="7">
    <source>
        <dbReference type="Proteomes" id="UP001314170"/>
    </source>
</evidence>
<reference evidence="6 7" key="1">
    <citation type="submission" date="2024-01" db="EMBL/GenBank/DDBJ databases">
        <authorList>
            <person name="Waweru B."/>
        </authorList>
    </citation>
    <scope>NUCLEOTIDE SEQUENCE [LARGE SCALE GENOMIC DNA]</scope>
</reference>
<dbReference type="PROSITE" id="PS51194">
    <property type="entry name" value="HELICASE_CTER"/>
    <property type="match status" value="1"/>
</dbReference>
<evidence type="ECO:0000313" key="6">
    <source>
        <dbReference type="EMBL" id="CAK7328593.1"/>
    </source>
</evidence>
<dbReference type="GO" id="GO:0016787">
    <property type="term" value="F:hydrolase activity"/>
    <property type="evidence" value="ECO:0007669"/>
    <property type="project" value="UniProtKB-KW"/>
</dbReference>
<dbReference type="GO" id="GO:0003724">
    <property type="term" value="F:RNA helicase activity"/>
    <property type="evidence" value="ECO:0007669"/>
    <property type="project" value="TreeGrafter"/>
</dbReference>
<evidence type="ECO:0000256" key="1">
    <source>
        <dbReference type="ARBA" id="ARBA00022741"/>
    </source>
</evidence>
<dbReference type="PANTHER" id="PTHR47959:SF1">
    <property type="entry name" value="ATP-DEPENDENT RNA HELICASE DBPA"/>
    <property type="match status" value="1"/>
</dbReference>
<dbReference type="Gene3D" id="3.40.50.300">
    <property type="entry name" value="P-loop containing nucleotide triphosphate hydrolases"/>
    <property type="match status" value="1"/>
</dbReference>
<protein>
    <recommendedName>
        <fullName evidence="5">Helicase C-terminal domain-containing protein</fullName>
    </recommendedName>
</protein>
<dbReference type="Proteomes" id="UP001314170">
    <property type="component" value="Unassembled WGS sequence"/>
</dbReference>
<dbReference type="AlphaFoldDB" id="A0AAV1R6G5"/>
<evidence type="ECO:0000259" key="5">
    <source>
        <dbReference type="PROSITE" id="PS51194"/>
    </source>
</evidence>
<keyword evidence="1" id="KW-0547">Nucleotide-binding</keyword>
<sequence length="177" mass="19753">HDKKSLGTASFIWQHVRACGCEGEREVQIQTKCSKRMHQPNVSPSPHLMLLSLPPSSHKPRHASYFEGGFNKSKEMCRNLGDDIHYASPIIPLTRKTNEVDVVYFKGGENIIFSQTKGDGDEVSTALTHSIASETLYGGISQHQRERTLNHFGRGKLTKHVATDVAFRGLDIQNVDL</sequence>
<evidence type="ECO:0000256" key="3">
    <source>
        <dbReference type="ARBA" id="ARBA00022806"/>
    </source>
</evidence>
<comment type="caution">
    <text evidence="6">The sequence shown here is derived from an EMBL/GenBank/DDBJ whole genome shotgun (WGS) entry which is preliminary data.</text>
</comment>
<dbReference type="PANTHER" id="PTHR47959">
    <property type="entry name" value="ATP-DEPENDENT RNA HELICASE RHLE-RELATED"/>
    <property type="match status" value="1"/>
</dbReference>
<feature type="non-terminal residue" evidence="6">
    <location>
        <position position="177"/>
    </location>
</feature>
<name>A0AAV1R6G5_9ROSI</name>
<gene>
    <name evidence="6" type="ORF">DCAF_LOCUS6319</name>
</gene>